<evidence type="ECO:0000313" key="9">
    <source>
        <dbReference type="Proteomes" id="UP000507470"/>
    </source>
</evidence>
<dbReference type="OrthoDB" id="6148521at2759"/>
<feature type="domain" description="Dendritic cell-specific transmembrane protein-like" evidence="6">
    <location>
        <begin position="382"/>
        <end position="570"/>
    </location>
</feature>
<gene>
    <name evidence="8" type="ORF">MCOR_8177</name>
</gene>
<dbReference type="Pfam" id="PF26039">
    <property type="entry name" value="Dcst2"/>
    <property type="match status" value="1"/>
</dbReference>
<comment type="subcellular location">
    <subcellularLocation>
        <location evidence="1">Membrane</location>
        <topology evidence="1">Multi-pass membrane protein</topology>
    </subcellularLocation>
</comment>
<dbReference type="Proteomes" id="UP000507470">
    <property type="component" value="Unassembled WGS sequence"/>
</dbReference>
<keyword evidence="9" id="KW-1185">Reference proteome</keyword>
<evidence type="ECO:0000256" key="1">
    <source>
        <dbReference type="ARBA" id="ARBA00004141"/>
    </source>
</evidence>
<evidence type="ECO:0000256" key="5">
    <source>
        <dbReference type="SAM" id="Phobius"/>
    </source>
</evidence>
<dbReference type="PANTHER" id="PTHR21041:SF9">
    <property type="entry name" value="DENDRITIC CELL-SPECIFIC TRANSMEMBRANE PROTEIN-LIKE DOMAIN-CONTAINING PROTEIN"/>
    <property type="match status" value="1"/>
</dbReference>
<feature type="transmembrane region" description="Helical" evidence="5">
    <location>
        <begin position="77"/>
        <end position="97"/>
    </location>
</feature>
<sequence length="667" mass="74929">MTNVEKKKGNLKLRFEETKSDDPSLINDAVTFPDKLFKSERHTFTCLKAIFGIFCGILTGGILFVLLVFSFGFALDIAGYISIGVTALACLGLALSVHVRCIMVLMIPSLFTGRGRVAILAVIFGLLLTGPIKNISINTSEVSRSMACSTELFHNQSHSLRQQLNVPIEQIKDALGKQAEDIKKIGKEIEKAIGPIYDALVAVKNGVKLVSGALDTASQECDRMMNRVYDDCVRDLNKAYSVCTNALRDVKRYVPFLDLTAVCKVLDIDKVCVIVKPSFVCSPVKYLDNAAQKLAEYAVNLVKEVDKWFQFNIINQSQNDKVYNATKTAREFIADIEEALTDKKITFTNIVGFLSKLLALSLLLLLTQSFFYLKNYLAKDEYDNIYITSQFKGYDSETREKGQRGVLPLQKKEKKLYTDSTSLRMSPKEKGQSLMGISQLFLHMLLSALIVFLNYVLFYILFLINRYGQVNVEVTGQSKINLKVKGGQMAAFINTFINNINIENTYEASYNTTVCLPSPTPPDATDIPVLCSAYAAALLLVLMQAYGARYNRKICAFYYPEQEKERIVFLQKQILYNRKRRHTFIKQHVTSIKKQKIAEQRMSIKQTLSAICPCFKVEQTDLEFCMNCGANQGSSHTLQACKNTNCTSTYCSECFDDFGHTCPICSK</sequence>
<evidence type="ECO:0000259" key="7">
    <source>
        <dbReference type="Pfam" id="PF26037"/>
    </source>
</evidence>
<evidence type="ECO:0000313" key="8">
    <source>
        <dbReference type="EMBL" id="CAC5368703.1"/>
    </source>
</evidence>
<evidence type="ECO:0000259" key="6">
    <source>
        <dbReference type="Pfam" id="PF07782"/>
    </source>
</evidence>
<protein>
    <submittedName>
        <fullName evidence="8">Uncharacterized protein</fullName>
    </submittedName>
</protein>
<dbReference type="InterPro" id="IPR058842">
    <property type="entry name" value="DCST1_C"/>
</dbReference>
<evidence type="ECO:0000256" key="2">
    <source>
        <dbReference type="ARBA" id="ARBA00022692"/>
    </source>
</evidence>
<name>A0A6J8AJ89_MYTCO</name>
<dbReference type="GO" id="GO:0016020">
    <property type="term" value="C:membrane"/>
    <property type="evidence" value="ECO:0007669"/>
    <property type="project" value="UniProtKB-SubCell"/>
</dbReference>
<evidence type="ECO:0000256" key="3">
    <source>
        <dbReference type="ARBA" id="ARBA00022989"/>
    </source>
</evidence>
<dbReference type="Pfam" id="PF26037">
    <property type="entry name" value="zf-RING_DCST1_C"/>
    <property type="match status" value="1"/>
</dbReference>
<reference evidence="8 9" key="1">
    <citation type="submission" date="2020-06" db="EMBL/GenBank/DDBJ databases">
        <authorList>
            <person name="Li R."/>
            <person name="Bekaert M."/>
        </authorList>
    </citation>
    <scope>NUCLEOTIDE SEQUENCE [LARGE SCALE GENOMIC DNA]</scope>
    <source>
        <strain evidence="9">wild</strain>
    </source>
</reference>
<dbReference type="PANTHER" id="PTHR21041">
    <property type="entry name" value="DENDRITIC CELL-SPECIFIC TRANSMEMBRANE PROTEIN"/>
    <property type="match status" value="1"/>
</dbReference>
<dbReference type="AlphaFoldDB" id="A0A6J8AJ89"/>
<dbReference type="InterPro" id="IPR012858">
    <property type="entry name" value="DC_STAMP-like"/>
</dbReference>
<proteinExistence type="predicted"/>
<keyword evidence="3 5" id="KW-1133">Transmembrane helix</keyword>
<feature type="transmembrane region" description="Helical" evidence="5">
    <location>
        <begin position="49"/>
        <end position="71"/>
    </location>
</feature>
<organism evidence="8 9">
    <name type="scientific">Mytilus coruscus</name>
    <name type="common">Sea mussel</name>
    <dbReference type="NCBI Taxonomy" id="42192"/>
    <lineage>
        <taxon>Eukaryota</taxon>
        <taxon>Metazoa</taxon>
        <taxon>Spiralia</taxon>
        <taxon>Lophotrochozoa</taxon>
        <taxon>Mollusca</taxon>
        <taxon>Bivalvia</taxon>
        <taxon>Autobranchia</taxon>
        <taxon>Pteriomorphia</taxon>
        <taxon>Mytilida</taxon>
        <taxon>Mytiloidea</taxon>
        <taxon>Mytilidae</taxon>
        <taxon>Mytilinae</taxon>
        <taxon>Mytilus</taxon>
    </lineage>
</organism>
<dbReference type="InterPro" id="IPR051856">
    <property type="entry name" value="CSR-E3_Ligase_Protein"/>
</dbReference>
<accession>A0A6J8AJ89</accession>
<evidence type="ECO:0000256" key="4">
    <source>
        <dbReference type="ARBA" id="ARBA00023136"/>
    </source>
</evidence>
<dbReference type="EMBL" id="CACVKT020001498">
    <property type="protein sequence ID" value="CAC5368703.1"/>
    <property type="molecule type" value="Genomic_DNA"/>
</dbReference>
<dbReference type="Pfam" id="PF07782">
    <property type="entry name" value="DC_STAMP"/>
    <property type="match status" value="1"/>
</dbReference>
<feature type="domain" description="E3 ubiquitin-protein ligase DCST1-like C-terminal" evidence="7">
    <location>
        <begin position="624"/>
        <end position="666"/>
    </location>
</feature>
<keyword evidence="2 5" id="KW-0812">Transmembrane</keyword>
<feature type="transmembrane region" description="Helical" evidence="5">
    <location>
        <begin position="353"/>
        <end position="373"/>
    </location>
</feature>
<keyword evidence="4 5" id="KW-0472">Membrane</keyword>
<feature type="transmembrane region" description="Helical" evidence="5">
    <location>
        <begin position="440"/>
        <end position="464"/>
    </location>
</feature>